<dbReference type="SMART" id="SM00342">
    <property type="entry name" value="HTH_ARAC"/>
    <property type="match status" value="1"/>
</dbReference>
<dbReference type="PROSITE" id="PS01124">
    <property type="entry name" value="HTH_ARAC_FAMILY_2"/>
    <property type="match status" value="1"/>
</dbReference>
<comment type="caution">
    <text evidence="5">The sequence shown here is derived from an EMBL/GenBank/DDBJ whole genome shotgun (WGS) entry which is preliminary data.</text>
</comment>
<accession>A0ABW0VXG3</accession>
<dbReference type="RefSeq" id="WP_379189111.1">
    <property type="nucleotide sequence ID" value="NZ_JBHSOW010000058.1"/>
</dbReference>
<gene>
    <name evidence="5" type="ORF">ACFPYJ_15735</name>
</gene>
<proteinExistence type="predicted"/>
<dbReference type="PROSITE" id="PS00041">
    <property type="entry name" value="HTH_ARAC_FAMILY_1"/>
    <property type="match status" value="1"/>
</dbReference>
<keyword evidence="1" id="KW-0805">Transcription regulation</keyword>
<protein>
    <submittedName>
        <fullName evidence="5">Helix-turn-helix transcriptional regulator</fullName>
    </submittedName>
</protein>
<dbReference type="InterPro" id="IPR018062">
    <property type="entry name" value="HTH_AraC-typ_CS"/>
</dbReference>
<dbReference type="InterPro" id="IPR037923">
    <property type="entry name" value="HTH-like"/>
</dbReference>
<evidence type="ECO:0000259" key="4">
    <source>
        <dbReference type="PROSITE" id="PS01124"/>
    </source>
</evidence>
<dbReference type="Gene3D" id="1.10.10.60">
    <property type="entry name" value="Homeodomain-like"/>
    <property type="match status" value="2"/>
</dbReference>
<name>A0ABW0VXG3_9BACL</name>
<dbReference type="Pfam" id="PF02311">
    <property type="entry name" value="AraC_binding"/>
    <property type="match status" value="1"/>
</dbReference>
<evidence type="ECO:0000256" key="3">
    <source>
        <dbReference type="ARBA" id="ARBA00023163"/>
    </source>
</evidence>
<evidence type="ECO:0000256" key="1">
    <source>
        <dbReference type="ARBA" id="ARBA00023015"/>
    </source>
</evidence>
<dbReference type="PANTHER" id="PTHR43280">
    <property type="entry name" value="ARAC-FAMILY TRANSCRIPTIONAL REGULATOR"/>
    <property type="match status" value="1"/>
</dbReference>
<dbReference type="InterPro" id="IPR003313">
    <property type="entry name" value="AraC-bd"/>
</dbReference>
<dbReference type="PANTHER" id="PTHR43280:SF28">
    <property type="entry name" value="HTH-TYPE TRANSCRIPTIONAL ACTIVATOR RHAS"/>
    <property type="match status" value="1"/>
</dbReference>
<evidence type="ECO:0000313" key="5">
    <source>
        <dbReference type="EMBL" id="MFC5650548.1"/>
    </source>
</evidence>
<keyword evidence="2" id="KW-0238">DNA-binding</keyword>
<keyword evidence="6" id="KW-1185">Reference proteome</keyword>
<keyword evidence="3" id="KW-0804">Transcription</keyword>
<feature type="domain" description="HTH araC/xylS-type" evidence="4">
    <location>
        <begin position="192"/>
        <end position="290"/>
    </location>
</feature>
<reference evidence="6" key="1">
    <citation type="journal article" date="2019" name="Int. J. Syst. Evol. Microbiol.">
        <title>The Global Catalogue of Microorganisms (GCM) 10K type strain sequencing project: providing services to taxonomists for standard genome sequencing and annotation.</title>
        <authorList>
            <consortium name="The Broad Institute Genomics Platform"/>
            <consortium name="The Broad Institute Genome Sequencing Center for Infectious Disease"/>
            <person name="Wu L."/>
            <person name="Ma J."/>
        </authorList>
    </citation>
    <scope>NUCLEOTIDE SEQUENCE [LARGE SCALE GENOMIC DNA]</scope>
    <source>
        <strain evidence="6">CGMCC 1.3240</strain>
    </source>
</reference>
<dbReference type="EMBL" id="JBHSOW010000058">
    <property type="protein sequence ID" value="MFC5650548.1"/>
    <property type="molecule type" value="Genomic_DNA"/>
</dbReference>
<dbReference type="Proteomes" id="UP001596047">
    <property type="component" value="Unassembled WGS sequence"/>
</dbReference>
<sequence>MPQIPINDRSLTQETFSFPLIVHEVTRKTSVAPHFHRFFEISFYIGGCAWEIVDGSMILASRGMVVCKLPHRIHSTKTRAGNVYTKFNLMFDIDILLESERDSELKHFYSVKPGDDHPLFLLDENKTLQLEQSFREMVAEFNSESPFKKTFIRAKLMEILIIVARSRMEETKGDFVAPLNTPPIVKSNRRMTDILHYMNNHFVTDLTLGGLSRKFNISIPHISKMIKKTTGMNFSSYLNEMRIELACSLLVSTEISILEVSEESGYRSFKTFSRRFLQNKGMSPTKYRKYRAALANNDTNANYLDKSHKYI</sequence>
<evidence type="ECO:0000313" key="6">
    <source>
        <dbReference type="Proteomes" id="UP001596047"/>
    </source>
</evidence>
<dbReference type="SUPFAM" id="SSF51215">
    <property type="entry name" value="Regulatory protein AraC"/>
    <property type="match status" value="1"/>
</dbReference>
<dbReference type="InterPro" id="IPR018060">
    <property type="entry name" value="HTH_AraC"/>
</dbReference>
<organism evidence="5 6">
    <name type="scientific">Paenibacillus solisilvae</name>
    <dbReference type="NCBI Taxonomy" id="2486751"/>
    <lineage>
        <taxon>Bacteria</taxon>
        <taxon>Bacillati</taxon>
        <taxon>Bacillota</taxon>
        <taxon>Bacilli</taxon>
        <taxon>Bacillales</taxon>
        <taxon>Paenibacillaceae</taxon>
        <taxon>Paenibacillus</taxon>
    </lineage>
</organism>
<dbReference type="InterPro" id="IPR009057">
    <property type="entry name" value="Homeodomain-like_sf"/>
</dbReference>
<evidence type="ECO:0000256" key="2">
    <source>
        <dbReference type="ARBA" id="ARBA00023125"/>
    </source>
</evidence>
<dbReference type="Pfam" id="PF12833">
    <property type="entry name" value="HTH_18"/>
    <property type="match status" value="1"/>
</dbReference>
<dbReference type="SUPFAM" id="SSF46689">
    <property type="entry name" value="Homeodomain-like"/>
    <property type="match status" value="2"/>
</dbReference>